<comment type="catalytic activity">
    <reaction evidence="7 8">
        <text>an N-acyl-L-alpha-aminoacyl-tRNA + H2O = an N-acyl-L-amino acid + a tRNA + H(+)</text>
        <dbReference type="Rhea" id="RHEA:54448"/>
        <dbReference type="Rhea" id="RHEA-COMP:10123"/>
        <dbReference type="Rhea" id="RHEA-COMP:13883"/>
        <dbReference type="ChEBI" id="CHEBI:15377"/>
        <dbReference type="ChEBI" id="CHEBI:15378"/>
        <dbReference type="ChEBI" id="CHEBI:59874"/>
        <dbReference type="ChEBI" id="CHEBI:78442"/>
        <dbReference type="ChEBI" id="CHEBI:138191"/>
        <dbReference type="EC" id="3.1.1.29"/>
    </reaction>
</comment>
<dbReference type="GO" id="GO:0000049">
    <property type="term" value="F:tRNA binding"/>
    <property type="evidence" value="ECO:0007669"/>
    <property type="project" value="UniProtKB-UniRule"/>
</dbReference>
<feature type="binding site" evidence="7">
    <location>
        <position position="112"/>
    </location>
    <ligand>
        <name>tRNA</name>
        <dbReference type="ChEBI" id="CHEBI:17843"/>
    </ligand>
</feature>
<feature type="binding site" evidence="7">
    <location>
        <position position="64"/>
    </location>
    <ligand>
        <name>tRNA</name>
        <dbReference type="ChEBI" id="CHEBI:17843"/>
    </ligand>
</feature>
<keyword evidence="7" id="KW-0963">Cytoplasm</keyword>
<reference evidence="10" key="1">
    <citation type="submission" date="2022-06" db="EMBL/GenBank/DDBJ databases">
        <title>Gracilimonas sp. CAU 1638 isolated from sea sediment.</title>
        <authorList>
            <person name="Kim W."/>
        </authorList>
    </citation>
    <scope>NUCLEOTIDE SEQUENCE</scope>
    <source>
        <strain evidence="10">CAU 1638</strain>
    </source>
</reference>
<dbReference type="GO" id="GO:0006515">
    <property type="term" value="P:protein quality control for misfolded or incompletely synthesized proteins"/>
    <property type="evidence" value="ECO:0007669"/>
    <property type="project" value="UniProtKB-UniRule"/>
</dbReference>
<evidence type="ECO:0000256" key="7">
    <source>
        <dbReference type="HAMAP-Rule" id="MF_00083"/>
    </source>
</evidence>
<gene>
    <name evidence="7 10" type="primary">pth</name>
    <name evidence="10" type="ORF">NM125_04440</name>
</gene>
<evidence type="ECO:0000256" key="6">
    <source>
        <dbReference type="ARBA" id="ARBA00050038"/>
    </source>
</evidence>
<keyword evidence="11" id="KW-1185">Reference proteome</keyword>
<dbReference type="InterPro" id="IPR001328">
    <property type="entry name" value="Pept_tRNA_hydro"/>
</dbReference>
<dbReference type="RefSeq" id="WP_255133265.1">
    <property type="nucleotide sequence ID" value="NZ_JANDBC010000001.1"/>
</dbReference>
<comment type="function">
    <text evidence="7">Hydrolyzes ribosome-free peptidyl-tRNAs (with 1 or more amino acids incorporated), which drop off the ribosome during protein synthesis, or as a result of ribosome stalling.</text>
</comment>
<dbReference type="CDD" id="cd00462">
    <property type="entry name" value="PTH"/>
    <property type="match status" value="1"/>
</dbReference>
<dbReference type="PROSITE" id="PS01195">
    <property type="entry name" value="PEPT_TRNA_HYDROL_1"/>
    <property type="match status" value="1"/>
</dbReference>
<evidence type="ECO:0000256" key="4">
    <source>
        <dbReference type="ARBA" id="ARBA00022884"/>
    </source>
</evidence>
<dbReference type="GO" id="GO:0004045">
    <property type="term" value="F:peptidyl-tRNA hydrolase activity"/>
    <property type="evidence" value="ECO:0007669"/>
    <property type="project" value="UniProtKB-UniRule"/>
</dbReference>
<dbReference type="InterPro" id="IPR036416">
    <property type="entry name" value="Pept_tRNA_hydro_sf"/>
</dbReference>
<comment type="similarity">
    <text evidence="5 7 9">Belongs to the PTH family.</text>
</comment>
<dbReference type="SUPFAM" id="SSF53178">
    <property type="entry name" value="Peptidyl-tRNA hydrolase-like"/>
    <property type="match status" value="1"/>
</dbReference>
<feature type="site" description="Discriminates between blocked and unblocked aminoacyl-tRNA" evidence="7">
    <location>
        <position position="9"/>
    </location>
</feature>
<accession>A0A9X2RFE2</accession>
<organism evidence="10 11">
    <name type="scientific">Gracilimonas sediminicola</name>
    <dbReference type="NCBI Taxonomy" id="2952158"/>
    <lineage>
        <taxon>Bacteria</taxon>
        <taxon>Pseudomonadati</taxon>
        <taxon>Balneolota</taxon>
        <taxon>Balneolia</taxon>
        <taxon>Balneolales</taxon>
        <taxon>Balneolaceae</taxon>
        <taxon>Gracilimonas</taxon>
    </lineage>
</organism>
<dbReference type="PANTHER" id="PTHR17224:SF1">
    <property type="entry name" value="PEPTIDYL-TRNA HYDROLASE"/>
    <property type="match status" value="1"/>
</dbReference>
<keyword evidence="2 7" id="KW-0820">tRNA-binding</keyword>
<evidence type="ECO:0000256" key="1">
    <source>
        <dbReference type="ARBA" id="ARBA00013260"/>
    </source>
</evidence>
<comment type="subunit">
    <text evidence="7">Monomer.</text>
</comment>
<dbReference type="AlphaFoldDB" id="A0A9X2RFE2"/>
<proteinExistence type="inferred from homology"/>
<evidence type="ECO:0000256" key="8">
    <source>
        <dbReference type="RuleBase" id="RU000673"/>
    </source>
</evidence>
<evidence type="ECO:0000256" key="2">
    <source>
        <dbReference type="ARBA" id="ARBA00022555"/>
    </source>
</evidence>
<feature type="active site" description="Proton acceptor" evidence="7">
    <location>
        <position position="19"/>
    </location>
</feature>
<dbReference type="HAMAP" id="MF_00083">
    <property type="entry name" value="Pept_tRNA_hydro_bact"/>
    <property type="match status" value="1"/>
</dbReference>
<comment type="caution">
    <text evidence="10">The sequence shown here is derived from an EMBL/GenBank/DDBJ whole genome shotgun (WGS) entry which is preliminary data.</text>
</comment>
<dbReference type="InterPro" id="IPR018171">
    <property type="entry name" value="Pept_tRNA_hydro_CS"/>
</dbReference>
<name>A0A9X2RFE2_9BACT</name>
<keyword evidence="4 7" id="KW-0694">RNA-binding</keyword>
<dbReference type="NCBIfam" id="TIGR00447">
    <property type="entry name" value="pth"/>
    <property type="match status" value="1"/>
</dbReference>
<dbReference type="EC" id="3.1.1.29" evidence="1 7"/>
<dbReference type="GO" id="GO:0005737">
    <property type="term" value="C:cytoplasm"/>
    <property type="evidence" value="ECO:0007669"/>
    <property type="project" value="UniProtKB-SubCell"/>
</dbReference>
<evidence type="ECO:0000313" key="10">
    <source>
        <dbReference type="EMBL" id="MCP9290833.1"/>
    </source>
</evidence>
<evidence type="ECO:0000256" key="3">
    <source>
        <dbReference type="ARBA" id="ARBA00022801"/>
    </source>
</evidence>
<dbReference type="FunFam" id="3.40.50.1470:FF:000001">
    <property type="entry name" value="Peptidyl-tRNA hydrolase"/>
    <property type="match status" value="1"/>
</dbReference>
<dbReference type="Gene3D" id="3.40.50.1470">
    <property type="entry name" value="Peptidyl-tRNA hydrolase"/>
    <property type="match status" value="1"/>
</dbReference>
<dbReference type="Proteomes" id="UP001139125">
    <property type="component" value="Unassembled WGS sequence"/>
</dbReference>
<feature type="site" description="Stabilizes the basic form of H active site to accept a proton" evidence="7">
    <location>
        <position position="91"/>
    </location>
</feature>
<comment type="subcellular location">
    <subcellularLocation>
        <location evidence="7">Cytoplasm</location>
    </subcellularLocation>
</comment>
<dbReference type="GO" id="GO:0072344">
    <property type="term" value="P:rescue of stalled ribosome"/>
    <property type="evidence" value="ECO:0007669"/>
    <property type="project" value="UniProtKB-UniRule"/>
</dbReference>
<dbReference type="PANTHER" id="PTHR17224">
    <property type="entry name" value="PEPTIDYL-TRNA HYDROLASE"/>
    <property type="match status" value="1"/>
</dbReference>
<dbReference type="Pfam" id="PF01195">
    <property type="entry name" value="Pept_tRNA_hydro"/>
    <property type="match status" value="1"/>
</dbReference>
<evidence type="ECO:0000256" key="5">
    <source>
        <dbReference type="ARBA" id="ARBA00038063"/>
    </source>
</evidence>
<feature type="binding site" evidence="7">
    <location>
        <position position="66"/>
    </location>
    <ligand>
        <name>tRNA</name>
        <dbReference type="ChEBI" id="CHEBI:17843"/>
    </ligand>
</feature>
<dbReference type="EMBL" id="JANDBC010000001">
    <property type="protein sequence ID" value="MCP9290833.1"/>
    <property type="molecule type" value="Genomic_DNA"/>
</dbReference>
<keyword evidence="3 7" id="KW-0378">Hydrolase</keyword>
<sequence length="185" mass="20506">MSLIVGLGNIGQEYEGTRHNIGFEIVDAIAETLSTTFRPGNGPFVVAEGRHRGRKVVLIKPTTYMNRSGVAVRKALSEYKTDKQDCLIVYDDLNLDVGDVRLRPQGSAGGHNGIANIIELLGTREFPRLRFGIGNDFPKGRQVDFVLSPFNNSDQKYLEEGIQKAHDACLHFAREGIAKTMNNFN</sequence>
<protein>
    <recommendedName>
        <fullName evidence="6 7">Peptidyl-tRNA hydrolase</fullName>
        <shortName evidence="7">Pth</shortName>
        <ecNumber evidence="1 7">3.1.1.29</ecNumber>
    </recommendedName>
</protein>
<evidence type="ECO:0000313" key="11">
    <source>
        <dbReference type="Proteomes" id="UP001139125"/>
    </source>
</evidence>
<evidence type="ECO:0000256" key="9">
    <source>
        <dbReference type="RuleBase" id="RU004320"/>
    </source>
</evidence>
<comment type="function">
    <text evidence="7">Catalyzes the release of premature peptidyl moieties from peptidyl-tRNA molecules trapped in stalled 50S ribosomal subunits, and thus maintains levels of free tRNAs and 50S ribosomes.</text>
</comment>
<feature type="binding site" evidence="7">
    <location>
        <position position="14"/>
    </location>
    <ligand>
        <name>tRNA</name>
        <dbReference type="ChEBI" id="CHEBI:17843"/>
    </ligand>
</feature>